<proteinExistence type="predicted"/>
<name>A0A0D9VW58_9ORYZ</name>
<dbReference type="Proteomes" id="UP000032180">
    <property type="component" value="Chromosome 3"/>
</dbReference>
<evidence type="ECO:0000313" key="2">
    <source>
        <dbReference type="Proteomes" id="UP000032180"/>
    </source>
</evidence>
<reference evidence="1 2" key="1">
    <citation type="submission" date="2012-08" db="EMBL/GenBank/DDBJ databases">
        <title>Oryza genome evolution.</title>
        <authorList>
            <person name="Wing R.A."/>
        </authorList>
    </citation>
    <scope>NUCLEOTIDE SEQUENCE</scope>
</reference>
<dbReference type="AlphaFoldDB" id="A0A0D9VW58"/>
<dbReference type="EnsemblPlants" id="LPERR03G20930.1">
    <property type="protein sequence ID" value="LPERR03G20930.1"/>
    <property type="gene ID" value="LPERR03G20930"/>
</dbReference>
<sequence>MSSVGIFLTPYVAMEGGHCQDGSRHRAIFPATPSRSSPTSCHHHVISLAFVATSSLHPAERRGGRCSIRGRLSSRSSLERGLFITTSPATWRSCHFLLHAWRLSSSILADVVRMHHRNTFIRSEMPFVSDGPLQDGLLKTTSHALPDVVKHLLFLTLSHFTRDTI</sequence>
<accession>A0A0D9VW58</accession>
<keyword evidence="2" id="KW-1185">Reference proteome</keyword>
<dbReference type="Gramene" id="LPERR03G20930.1">
    <property type="protein sequence ID" value="LPERR03G20930.1"/>
    <property type="gene ID" value="LPERR03G20930"/>
</dbReference>
<dbReference type="HOGENOM" id="CLU_1613202_0_0_1"/>
<evidence type="ECO:0000313" key="1">
    <source>
        <dbReference type="EnsemblPlants" id="LPERR03G20930.1"/>
    </source>
</evidence>
<organism evidence="1 2">
    <name type="scientific">Leersia perrieri</name>
    <dbReference type="NCBI Taxonomy" id="77586"/>
    <lineage>
        <taxon>Eukaryota</taxon>
        <taxon>Viridiplantae</taxon>
        <taxon>Streptophyta</taxon>
        <taxon>Embryophyta</taxon>
        <taxon>Tracheophyta</taxon>
        <taxon>Spermatophyta</taxon>
        <taxon>Magnoliopsida</taxon>
        <taxon>Liliopsida</taxon>
        <taxon>Poales</taxon>
        <taxon>Poaceae</taxon>
        <taxon>BOP clade</taxon>
        <taxon>Oryzoideae</taxon>
        <taxon>Oryzeae</taxon>
        <taxon>Oryzinae</taxon>
        <taxon>Leersia</taxon>
    </lineage>
</organism>
<protein>
    <submittedName>
        <fullName evidence="1">Uncharacterized protein</fullName>
    </submittedName>
</protein>
<reference evidence="1" key="3">
    <citation type="submission" date="2015-04" db="UniProtKB">
        <authorList>
            <consortium name="EnsemblPlants"/>
        </authorList>
    </citation>
    <scope>IDENTIFICATION</scope>
</reference>
<reference evidence="2" key="2">
    <citation type="submission" date="2013-12" db="EMBL/GenBank/DDBJ databases">
        <authorList>
            <person name="Yu Y."/>
            <person name="Lee S."/>
            <person name="de Baynast K."/>
            <person name="Wissotski M."/>
            <person name="Liu L."/>
            <person name="Talag J."/>
            <person name="Goicoechea J."/>
            <person name="Angelova A."/>
            <person name="Jetty R."/>
            <person name="Kudrna D."/>
            <person name="Golser W."/>
            <person name="Rivera L."/>
            <person name="Zhang J."/>
            <person name="Wing R."/>
        </authorList>
    </citation>
    <scope>NUCLEOTIDE SEQUENCE</scope>
</reference>